<dbReference type="OrthoDB" id="1371015at2"/>
<gene>
    <name evidence="1" type="ORF">DR980_11160</name>
</gene>
<dbReference type="Proteomes" id="UP000253676">
    <property type="component" value="Unassembled WGS sequence"/>
</dbReference>
<dbReference type="AlphaFoldDB" id="A0A366B0P7"/>
<comment type="caution">
    <text evidence="1">The sequence shown here is derived from an EMBL/GenBank/DDBJ whole genome shotgun (WGS) entry which is preliminary data.</text>
</comment>
<dbReference type="EMBL" id="QNUX01000010">
    <property type="protein sequence ID" value="RBN49768.1"/>
    <property type="molecule type" value="Genomic_DNA"/>
</dbReference>
<keyword evidence="2" id="KW-1185">Reference proteome</keyword>
<protein>
    <submittedName>
        <fullName evidence="1">Uncharacterized protein</fullName>
    </submittedName>
</protein>
<evidence type="ECO:0000313" key="2">
    <source>
        <dbReference type="Proteomes" id="UP000253676"/>
    </source>
</evidence>
<sequence length="102" mass="12259">MKSIREIFKNNPSLLDEPEVAQLLEYCEQLQDEIVEFKFQKTNNKELAMLDMLKEVLKGCDALEKEQAEHDRFGYDEPNYQETISNLKRYILKRCQEEKIWL</sequence>
<accession>A0A366B0P7</accession>
<evidence type="ECO:0000313" key="1">
    <source>
        <dbReference type="EMBL" id="RBN49768.1"/>
    </source>
</evidence>
<organism evidence="1 2">
    <name type="scientific">Flavobacterium psychrolimnae</name>
    <dbReference type="NCBI Taxonomy" id="249351"/>
    <lineage>
        <taxon>Bacteria</taxon>
        <taxon>Pseudomonadati</taxon>
        <taxon>Bacteroidota</taxon>
        <taxon>Flavobacteriia</taxon>
        <taxon>Flavobacteriales</taxon>
        <taxon>Flavobacteriaceae</taxon>
        <taxon>Flavobacterium</taxon>
    </lineage>
</organism>
<proteinExistence type="predicted"/>
<dbReference type="RefSeq" id="WP_113636152.1">
    <property type="nucleotide sequence ID" value="NZ_QNUX01000010.1"/>
</dbReference>
<name>A0A366B0P7_9FLAO</name>
<reference evidence="1 2" key="1">
    <citation type="submission" date="2018-07" db="EMBL/GenBank/DDBJ databases">
        <title>Complete genome sequence of Flavobacterium psychrolimnae LMG 22018.</title>
        <authorList>
            <person name="Kim D.-U."/>
        </authorList>
    </citation>
    <scope>NUCLEOTIDE SEQUENCE [LARGE SCALE GENOMIC DNA]</scope>
    <source>
        <strain evidence="1 2">LMG 22018</strain>
    </source>
</reference>